<organism evidence="4 5">
    <name type="scientific">Tectimicrobiota bacterium</name>
    <dbReference type="NCBI Taxonomy" id="2528274"/>
    <lineage>
        <taxon>Bacteria</taxon>
        <taxon>Pseudomonadati</taxon>
        <taxon>Nitrospinota/Tectimicrobiota group</taxon>
        <taxon>Candidatus Tectimicrobiota</taxon>
    </lineage>
</organism>
<evidence type="ECO:0000313" key="4">
    <source>
        <dbReference type="EMBL" id="MBI3014839.1"/>
    </source>
</evidence>
<comment type="caution">
    <text evidence="4">The sequence shown here is derived from an EMBL/GenBank/DDBJ whole genome shotgun (WGS) entry which is preliminary data.</text>
</comment>
<dbReference type="PROSITE" id="PS50198">
    <property type="entry name" value="PPIC_PPIASE_2"/>
    <property type="match status" value="1"/>
</dbReference>
<dbReference type="GO" id="GO:0003755">
    <property type="term" value="F:peptidyl-prolyl cis-trans isomerase activity"/>
    <property type="evidence" value="ECO:0007669"/>
    <property type="project" value="UniProtKB-KW"/>
</dbReference>
<evidence type="ECO:0000256" key="2">
    <source>
        <dbReference type="PROSITE-ProRule" id="PRU00278"/>
    </source>
</evidence>
<feature type="domain" description="PpiC" evidence="3">
    <location>
        <begin position="189"/>
        <end position="290"/>
    </location>
</feature>
<dbReference type="InterPro" id="IPR050280">
    <property type="entry name" value="OMP_Chaperone_SurA"/>
</dbReference>
<name>A0A932GPS1_UNCTE</name>
<dbReference type="SUPFAM" id="SSF54534">
    <property type="entry name" value="FKBP-like"/>
    <property type="match status" value="1"/>
</dbReference>
<dbReference type="InterPro" id="IPR027304">
    <property type="entry name" value="Trigger_fact/SurA_dom_sf"/>
</dbReference>
<keyword evidence="1" id="KW-0732">Signal</keyword>
<reference evidence="4" key="1">
    <citation type="submission" date="2020-07" db="EMBL/GenBank/DDBJ databases">
        <title>Huge and variable diversity of episymbiotic CPR bacteria and DPANN archaea in groundwater ecosystems.</title>
        <authorList>
            <person name="He C.Y."/>
            <person name="Keren R."/>
            <person name="Whittaker M."/>
            <person name="Farag I.F."/>
            <person name="Doudna J."/>
            <person name="Cate J.H.D."/>
            <person name="Banfield J.F."/>
        </authorList>
    </citation>
    <scope>NUCLEOTIDE SEQUENCE</scope>
    <source>
        <strain evidence="4">NC_groundwater_717_Ag_S-0.2um_59_8</strain>
    </source>
</reference>
<proteinExistence type="predicted"/>
<evidence type="ECO:0000259" key="3">
    <source>
        <dbReference type="PROSITE" id="PS50198"/>
    </source>
</evidence>
<dbReference type="PANTHER" id="PTHR47637:SF1">
    <property type="entry name" value="CHAPERONE SURA"/>
    <property type="match status" value="1"/>
</dbReference>
<dbReference type="Gene3D" id="1.10.4030.10">
    <property type="entry name" value="Porin chaperone SurA, peptide-binding domain"/>
    <property type="match status" value="1"/>
</dbReference>
<dbReference type="PANTHER" id="PTHR47637">
    <property type="entry name" value="CHAPERONE SURA"/>
    <property type="match status" value="1"/>
</dbReference>
<accession>A0A932GPS1</accession>
<keyword evidence="2" id="KW-0413">Isomerase</keyword>
<keyword evidence="2" id="KW-0697">Rotamase</keyword>
<evidence type="ECO:0000256" key="1">
    <source>
        <dbReference type="ARBA" id="ARBA00022729"/>
    </source>
</evidence>
<evidence type="ECO:0000313" key="5">
    <source>
        <dbReference type="Proteomes" id="UP000741360"/>
    </source>
</evidence>
<dbReference type="AlphaFoldDB" id="A0A932GPS1"/>
<dbReference type="Gene3D" id="3.10.50.40">
    <property type="match status" value="1"/>
</dbReference>
<dbReference type="Pfam" id="PF13145">
    <property type="entry name" value="Rotamase_2"/>
    <property type="match status" value="1"/>
</dbReference>
<dbReference type="Pfam" id="PF13624">
    <property type="entry name" value="SurA_N_3"/>
    <property type="match status" value="1"/>
</dbReference>
<dbReference type="SUPFAM" id="SSF109998">
    <property type="entry name" value="Triger factor/SurA peptide-binding domain-like"/>
    <property type="match status" value="1"/>
</dbReference>
<dbReference type="EMBL" id="JACPSX010000131">
    <property type="protein sequence ID" value="MBI3014839.1"/>
    <property type="molecule type" value="Genomic_DNA"/>
</dbReference>
<sequence>MGVKPDHIKRFSNLGSTLLVLFLLSAFLGRNPRGAGAVIIDGVAATVNQDIITISEVQQASLEEVETLKPDLPDPERAEKIRRIQQGMLEKLIEEKLQVQEAKKMNITIGDQEVESAIAEVKQRNGLDDETLRSQLKELGLTLESYKKRLREQIQTRRLSNLEVRSRIQVSEKEIQEFYEKNREKFLSNVEIHLRHLLFYARPETDPNAFEKAASIAEEAYTQILKGTAVSGLTKSFAARGVQAEEVDLGYVRKGELMPDLEKIAFGLNKGETSPPFRSQFGYHILQVIDRRGGAPRPLEEVRGEISQELYDHKVRQRYGEWIGELKAKAYISRNMK</sequence>
<dbReference type="InterPro" id="IPR000297">
    <property type="entry name" value="PPIase_PpiC"/>
</dbReference>
<dbReference type="Proteomes" id="UP000741360">
    <property type="component" value="Unassembled WGS sequence"/>
</dbReference>
<dbReference type="InterPro" id="IPR046357">
    <property type="entry name" value="PPIase_dom_sf"/>
</dbReference>
<protein>
    <submittedName>
        <fullName evidence="4">SurA N-terminal domain-containing protein</fullName>
    </submittedName>
</protein>
<gene>
    <name evidence="4" type="ORF">HYY65_07245</name>
</gene>